<keyword evidence="2" id="KW-1185">Reference proteome</keyword>
<gene>
    <name evidence="1" type="ORF">WB403_39990</name>
</gene>
<reference evidence="1 2" key="1">
    <citation type="submission" date="2024-03" db="EMBL/GenBank/DDBJ databases">
        <title>First Report of Pectobacterium brasiliscabiei causing potato scab in china.</title>
        <authorList>
            <person name="Handique U."/>
        </authorList>
    </citation>
    <scope>NUCLEOTIDE SEQUENCE [LARGE SCALE GENOMIC DNA]</scope>
    <source>
        <strain evidence="1 2">ZRIMU1503</strain>
    </source>
</reference>
<proteinExistence type="predicted"/>
<dbReference type="Gene3D" id="3.40.47.10">
    <property type="match status" value="1"/>
</dbReference>
<dbReference type="InterPro" id="IPR016039">
    <property type="entry name" value="Thiolase-like"/>
</dbReference>
<sequence length="310" mass="32989">MYLTTSPRAVGAVGAVGAPVPARRAPLRLSRLVSRTFSAGRPFLPDPVGPSLARMQADLVRPYPVEFRPEVLERGARNTFVEMAQELLADLPPPKEPLDLVLVAHTAPDADPRRSLSCRLADVLPGDPLAFTLSDQGIAAAFTALRLVSEYADADAFRHALVVLLDQRTFPYDTTGARDVPREDCAVALLLGPEGRTGEPVTRQLAGVAPDEVRVTLDALLNEPPGGAPGRPVTLITGEGLGAEPFGPGFDVRPAPPGRPCTGPWSALADVLPEFAGSGPRRLVVADYDSTLRYLCVSTLDIEEGHDRVS</sequence>
<dbReference type="RefSeq" id="WP_336541904.1">
    <property type="nucleotide sequence ID" value="NZ_JBBAYL010000026.1"/>
</dbReference>
<name>A0ABU8GQ43_9ACTN</name>
<organism evidence="1 2">
    <name type="scientific">Streptomyces brasiliscabiei</name>
    <dbReference type="NCBI Taxonomy" id="2736302"/>
    <lineage>
        <taxon>Bacteria</taxon>
        <taxon>Bacillati</taxon>
        <taxon>Actinomycetota</taxon>
        <taxon>Actinomycetes</taxon>
        <taxon>Kitasatosporales</taxon>
        <taxon>Streptomycetaceae</taxon>
        <taxon>Streptomyces</taxon>
    </lineage>
</organism>
<accession>A0ABU8GQ43</accession>
<dbReference type="EMBL" id="JBBAYM010000036">
    <property type="protein sequence ID" value="MEI5615321.1"/>
    <property type="molecule type" value="Genomic_DNA"/>
</dbReference>
<dbReference type="SUPFAM" id="SSF53901">
    <property type="entry name" value="Thiolase-like"/>
    <property type="match status" value="1"/>
</dbReference>
<evidence type="ECO:0000313" key="2">
    <source>
        <dbReference type="Proteomes" id="UP001365781"/>
    </source>
</evidence>
<protein>
    <submittedName>
        <fullName evidence="1">Uncharacterized protein</fullName>
    </submittedName>
</protein>
<dbReference type="Proteomes" id="UP001365781">
    <property type="component" value="Unassembled WGS sequence"/>
</dbReference>
<evidence type="ECO:0000313" key="1">
    <source>
        <dbReference type="EMBL" id="MEI5615321.1"/>
    </source>
</evidence>
<comment type="caution">
    <text evidence="1">The sequence shown here is derived from an EMBL/GenBank/DDBJ whole genome shotgun (WGS) entry which is preliminary data.</text>
</comment>